<dbReference type="STRING" id="1246637.MTBBW1_80024"/>
<protein>
    <submittedName>
        <fullName evidence="2">Uncharacterized protein</fullName>
    </submittedName>
</protein>
<feature type="compositionally biased region" description="Polar residues" evidence="1">
    <location>
        <begin position="178"/>
        <end position="191"/>
    </location>
</feature>
<dbReference type="AlphaFoldDB" id="L0R536"/>
<feature type="compositionally biased region" description="Low complexity" evidence="1">
    <location>
        <begin position="206"/>
        <end position="222"/>
    </location>
</feature>
<sequence>MKIKSDFSLKLKISLLTLFFNLLFTIPYAQSSASSSQITDLLPETTDILLQCSSLNNIYNTFSITDSSFWGEPIEDLEELKSELGFNPFDLDEFDKNGFDMQRPSGIAISDITMNDENEEPDANLIVFLPVKDGNKAMAWIRQIIEKNNESVKFQQIGELWQWEFQGEGEPYIEENGTDGNSYTENNLNTEDSSEQGEVTEKSLKQNENTETTTEQGQATENSKGEDGVVDEDDQYLISQDDIQALDDAIVYNYPNYMIAVNGYVLLGTNPARDARSFFENIKNNSGKLGSSKAFIKTMKKLEGGKDILFYANMEHLMKQPHESMAFLSLFFLTWLKFIT</sequence>
<evidence type="ECO:0000313" key="3">
    <source>
        <dbReference type="EMBL" id="SLM32686.1"/>
    </source>
</evidence>
<feature type="region of interest" description="Disordered" evidence="1">
    <location>
        <begin position="171"/>
        <end position="229"/>
    </location>
</feature>
<dbReference type="EMBL" id="FWEV01000325">
    <property type="protein sequence ID" value="SLM32686.1"/>
    <property type="molecule type" value="Genomic_DNA"/>
</dbReference>
<reference evidence="3 4" key="3">
    <citation type="submission" date="2017-03" db="EMBL/GenBank/DDBJ databases">
        <authorList>
            <person name="Afonso C.L."/>
            <person name="Miller P.J."/>
            <person name="Scott M.A."/>
            <person name="Spackman E."/>
            <person name="Goraichik I."/>
            <person name="Dimitrov K.M."/>
            <person name="Suarez D.L."/>
            <person name="Swayne D.E."/>
        </authorList>
    </citation>
    <scope>NUCLEOTIDE SEQUENCE [LARGE SCALE GENOMIC DNA]</scope>
    <source>
        <strain evidence="3">PRJEB14757</strain>
    </source>
</reference>
<reference evidence="2" key="1">
    <citation type="submission" date="2012-10" db="EMBL/GenBank/DDBJ databases">
        <authorList>
            <person name="Lefevre C."/>
        </authorList>
    </citation>
    <scope>NUCLEOTIDE SEQUENCE</scope>
    <source>
        <strain evidence="2">BW-1</strain>
    </source>
</reference>
<name>L0R536_9BACT</name>
<accession>L0R536</accession>
<evidence type="ECO:0000313" key="2">
    <source>
        <dbReference type="EMBL" id="CCO06635.1"/>
    </source>
</evidence>
<dbReference type="EMBL" id="HF547348">
    <property type="protein sequence ID" value="CCO06635.1"/>
    <property type="molecule type" value="Genomic_DNA"/>
</dbReference>
<proteinExistence type="predicted"/>
<dbReference type="Proteomes" id="UP000191931">
    <property type="component" value="Unassembled WGS sequence"/>
</dbReference>
<keyword evidence="4" id="KW-1185">Reference proteome</keyword>
<reference evidence="2" key="2">
    <citation type="submission" date="2012-12" db="EMBL/GenBank/DDBJ databases">
        <title>Region harboring genes involved in magnetosome formation of Candidatus Desulfamplus magnetosmortis.</title>
        <authorList>
            <person name="Lefevre C.T."/>
            <person name="Bazylinski D.A."/>
        </authorList>
    </citation>
    <scope>NUCLEOTIDE SEQUENCE</scope>
    <source>
        <strain evidence="2">BW-1</strain>
    </source>
</reference>
<dbReference type="RefSeq" id="WP_080798103.1">
    <property type="nucleotide sequence ID" value="NZ_LT828540.1"/>
</dbReference>
<evidence type="ECO:0000313" key="4">
    <source>
        <dbReference type="Proteomes" id="UP000191931"/>
    </source>
</evidence>
<evidence type="ECO:0000256" key="1">
    <source>
        <dbReference type="SAM" id="MobiDB-lite"/>
    </source>
</evidence>
<gene>
    <name evidence="2" type="ORF">DEMABW1_80024</name>
    <name evidence="3" type="ORF">MTBBW1_80024</name>
</gene>
<organism evidence="2">
    <name type="scientific">Desulfamplus magnetovallimortis</name>
    <dbReference type="NCBI Taxonomy" id="1246637"/>
    <lineage>
        <taxon>Bacteria</taxon>
        <taxon>Pseudomonadati</taxon>
        <taxon>Thermodesulfobacteriota</taxon>
        <taxon>Desulfobacteria</taxon>
        <taxon>Desulfobacterales</taxon>
        <taxon>Desulfobacteraceae</taxon>
        <taxon>Desulfamplus</taxon>
    </lineage>
</organism>